<name>A0A517RPC5_9PLAN</name>
<accession>A0A517RPC5</accession>
<protein>
    <submittedName>
        <fullName evidence="2">Uncharacterized protein</fullName>
    </submittedName>
</protein>
<evidence type="ECO:0000313" key="3">
    <source>
        <dbReference type="Proteomes" id="UP000317171"/>
    </source>
</evidence>
<feature type="region of interest" description="Disordered" evidence="1">
    <location>
        <begin position="1"/>
        <end position="32"/>
    </location>
</feature>
<dbReference type="EMBL" id="CP036269">
    <property type="protein sequence ID" value="QDT45719.1"/>
    <property type="molecule type" value="Genomic_DNA"/>
</dbReference>
<organism evidence="2 3">
    <name type="scientific">Gimesia alba</name>
    <dbReference type="NCBI Taxonomy" id="2527973"/>
    <lineage>
        <taxon>Bacteria</taxon>
        <taxon>Pseudomonadati</taxon>
        <taxon>Planctomycetota</taxon>
        <taxon>Planctomycetia</taxon>
        <taxon>Planctomycetales</taxon>
        <taxon>Planctomycetaceae</taxon>
        <taxon>Gimesia</taxon>
    </lineage>
</organism>
<dbReference type="Proteomes" id="UP000317171">
    <property type="component" value="Chromosome"/>
</dbReference>
<dbReference type="KEGG" id="gaz:Pan241w_58470"/>
<evidence type="ECO:0000313" key="2">
    <source>
        <dbReference type="EMBL" id="QDT45719.1"/>
    </source>
</evidence>
<keyword evidence="3" id="KW-1185">Reference proteome</keyword>
<evidence type="ECO:0000256" key="1">
    <source>
        <dbReference type="SAM" id="MobiDB-lite"/>
    </source>
</evidence>
<feature type="compositionally biased region" description="Polar residues" evidence="1">
    <location>
        <begin position="11"/>
        <end position="31"/>
    </location>
</feature>
<gene>
    <name evidence="2" type="ORF">Pan241w_58470</name>
</gene>
<reference evidence="2 3" key="1">
    <citation type="submission" date="2019-02" db="EMBL/GenBank/DDBJ databases">
        <title>Deep-cultivation of Planctomycetes and their phenomic and genomic characterization uncovers novel biology.</title>
        <authorList>
            <person name="Wiegand S."/>
            <person name="Jogler M."/>
            <person name="Boedeker C."/>
            <person name="Pinto D."/>
            <person name="Vollmers J."/>
            <person name="Rivas-Marin E."/>
            <person name="Kohn T."/>
            <person name="Peeters S.H."/>
            <person name="Heuer A."/>
            <person name="Rast P."/>
            <person name="Oberbeckmann S."/>
            <person name="Bunk B."/>
            <person name="Jeske O."/>
            <person name="Meyerdierks A."/>
            <person name="Storesund J.E."/>
            <person name="Kallscheuer N."/>
            <person name="Luecker S."/>
            <person name="Lage O.M."/>
            <person name="Pohl T."/>
            <person name="Merkel B.J."/>
            <person name="Hornburger P."/>
            <person name="Mueller R.-W."/>
            <person name="Bruemmer F."/>
            <person name="Labrenz M."/>
            <person name="Spormann A.M."/>
            <person name="Op den Camp H."/>
            <person name="Overmann J."/>
            <person name="Amann R."/>
            <person name="Jetten M.S.M."/>
            <person name="Mascher T."/>
            <person name="Medema M.H."/>
            <person name="Devos D.P."/>
            <person name="Kaster A.-K."/>
            <person name="Ovreas L."/>
            <person name="Rohde M."/>
            <person name="Galperin M.Y."/>
            <person name="Jogler C."/>
        </authorList>
    </citation>
    <scope>NUCLEOTIDE SEQUENCE [LARGE SCALE GENOMIC DNA]</scope>
    <source>
        <strain evidence="2 3">Pan241w</strain>
    </source>
</reference>
<sequence length="55" mass="6162">MRDKRGVHSLSEPTNTENLNFEAQTGPNDSPQIYEISRICDWKKGGKVFTIPASP</sequence>
<proteinExistence type="predicted"/>
<dbReference type="AlphaFoldDB" id="A0A517RPC5"/>